<dbReference type="AlphaFoldDB" id="A0A838B899"/>
<evidence type="ECO:0000313" key="2">
    <source>
        <dbReference type="Proteomes" id="UP000558284"/>
    </source>
</evidence>
<dbReference type="EMBL" id="JACDTY010000012">
    <property type="protein sequence ID" value="MBA1142958.1"/>
    <property type="molecule type" value="Genomic_DNA"/>
</dbReference>
<dbReference type="Proteomes" id="UP000558284">
    <property type="component" value="Unassembled WGS sequence"/>
</dbReference>
<accession>A0A838B899</accession>
<proteinExistence type="predicted"/>
<evidence type="ECO:0000313" key="1">
    <source>
        <dbReference type="EMBL" id="MBA1142958.1"/>
    </source>
</evidence>
<keyword evidence="2" id="KW-1185">Reference proteome</keyword>
<sequence>MAVLSNHTADRRADGENGFFSDRRYRELSSSTDEANVLAKALGNWTALHIIDRIWAALES</sequence>
<gene>
    <name evidence="1" type="ORF">H0241_22305</name>
</gene>
<organism evidence="1 2">
    <name type="scientific">Mesorhizobium neociceri</name>
    <dbReference type="NCBI Taxonomy" id="1307853"/>
    <lineage>
        <taxon>Bacteria</taxon>
        <taxon>Pseudomonadati</taxon>
        <taxon>Pseudomonadota</taxon>
        <taxon>Alphaproteobacteria</taxon>
        <taxon>Hyphomicrobiales</taxon>
        <taxon>Phyllobacteriaceae</taxon>
        <taxon>Mesorhizobium</taxon>
    </lineage>
</organism>
<protein>
    <submittedName>
        <fullName evidence="1">Uncharacterized protein</fullName>
    </submittedName>
</protein>
<name>A0A838B899_9HYPH</name>
<dbReference type="RefSeq" id="WP_181060005.1">
    <property type="nucleotide sequence ID" value="NZ_JACDTY010000012.1"/>
</dbReference>
<reference evidence="1 2" key="1">
    <citation type="submission" date="2020-07" db="EMBL/GenBank/DDBJ databases">
        <title>Definition of the novel symbiovar canariense within Mesorhizobium novociceri, a new species of genus Mesorhizobium nodulating Cicer canariense in the Caldera de Taburiente National Park (La Palma, Canary Islands).</title>
        <authorList>
            <person name="Leon-Barrios M."/>
            <person name="Perez-Yepez J."/>
            <person name="Flores-Felix J.D."/>
            <person name="Ramirez-Baena M.H."/>
            <person name="Pulido-Suarez L."/>
            <person name="Igual J.M."/>
            <person name="Velazquez E."/>
            <person name="Peix A."/>
        </authorList>
    </citation>
    <scope>NUCLEOTIDE SEQUENCE [LARGE SCALE GENOMIC DNA]</scope>
    <source>
        <strain evidence="1 2">CCANP35</strain>
    </source>
</reference>
<comment type="caution">
    <text evidence="1">The sequence shown here is derived from an EMBL/GenBank/DDBJ whole genome shotgun (WGS) entry which is preliminary data.</text>
</comment>